<organism evidence="2 3">
    <name type="scientific">Phaeodactylibacter luteus</name>
    <dbReference type="NCBI Taxonomy" id="1564516"/>
    <lineage>
        <taxon>Bacteria</taxon>
        <taxon>Pseudomonadati</taxon>
        <taxon>Bacteroidota</taxon>
        <taxon>Saprospiria</taxon>
        <taxon>Saprospirales</taxon>
        <taxon>Haliscomenobacteraceae</taxon>
        <taxon>Phaeodactylibacter</taxon>
    </lineage>
</organism>
<dbReference type="SUPFAM" id="SSF55154">
    <property type="entry name" value="CYTH-like phosphatases"/>
    <property type="match status" value="1"/>
</dbReference>
<dbReference type="OrthoDB" id="541850at2"/>
<dbReference type="CDD" id="cd07750">
    <property type="entry name" value="PolyPPase_VTC_like"/>
    <property type="match status" value="1"/>
</dbReference>
<dbReference type="InterPro" id="IPR033469">
    <property type="entry name" value="CYTH-like_dom_sf"/>
</dbReference>
<dbReference type="InterPro" id="IPR042267">
    <property type="entry name" value="VTC_sf"/>
</dbReference>
<dbReference type="Proteomes" id="UP000321580">
    <property type="component" value="Unassembled WGS sequence"/>
</dbReference>
<evidence type="ECO:0000313" key="3">
    <source>
        <dbReference type="Proteomes" id="UP000321580"/>
    </source>
</evidence>
<name>A0A5C6RPA9_9BACT</name>
<protein>
    <submittedName>
        <fullName evidence="2">Polyphosphate polymerase domain-containing protein</fullName>
    </submittedName>
</protein>
<proteinExistence type="predicted"/>
<comment type="caution">
    <text evidence="2">The sequence shown here is derived from an EMBL/GenBank/DDBJ whole genome shotgun (WGS) entry which is preliminary data.</text>
</comment>
<evidence type="ECO:0000259" key="1">
    <source>
        <dbReference type="Pfam" id="PF09359"/>
    </source>
</evidence>
<dbReference type="InterPro" id="IPR018966">
    <property type="entry name" value="VTC_domain"/>
</dbReference>
<keyword evidence="3" id="KW-1185">Reference proteome</keyword>
<feature type="domain" description="VTC" evidence="1">
    <location>
        <begin position="3"/>
        <end position="211"/>
    </location>
</feature>
<dbReference type="Gene3D" id="3.20.100.30">
    <property type="entry name" value="VTC, catalytic tunnel domain"/>
    <property type="match status" value="1"/>
</dbReference>
<reference evidence="2 3" key="1">
    <citation type="submission" date="2019-08" db="EMBL/GenBank/DDBJ databases">
        <title>Genome of Phaeodactylibacter luteus.</title>
        <authorList>
            <person name="Bowman J.P."/>
        </authorList>
    </citation>
    <scope>NUCLEOTIDE SEQUENCE [LARGE SCALE GENOMIC DNA]</scope>
    <source>
        <strain evidence="2 3">KCTC 42180</strain>
    </source>
</reference>
<sequence>MGRYERKYKIEQLSPAVVETVVRHHPAGFRALHPPRYINNLYFDTPGFTAFQDNVDGAPQRLKYRLRWYGADFSTLQDPVLEAKVKDNQVGYKRHFPLPPGRYGLQALPALVGQCRALAHKGLDLQPVLFNRYHRSYWAAPAYPFRLTIDTALSFGPYAPSGVGRLPYTEEAVVVEVKYESGDEHLAGFVLQHLPFRMTKSSKFVTGINFVYG</sequence>
<dbReference type="EMBL" id="VOOR01000013">
    <property type="protein sequence ID" value="TXB63775.1"/>
    <property type="molecule type" value="Genomic_DNA"/>
</dbReference>
<dbReference type="AlphaFoldDB" id="A0A5C6RPA9"/>
<dbReference type="GO" id="GO:0006799">
    <property type="term" value="P:polyphosphate biosynthetic process"/>
    <property type="evidence" value="ECO:0007669"/>
    <property type="project" value="UniProtKB-ARBA"/>
</dbReference>
<accession>A0A5C6RPA9</accession>
<gene>
    <name evidence="2" type="ORF">FRY97_08120</name>
</gene>
<dbReference type="Pfam" id="PF09359">
    <property type="entry name" value="VTC"/>
    <property type="match status" value="1"/>
</dbReference>
<dbReference type="RefSeq" id="WP_147166951.1">
    <property type="nucleotide sequence ID" value="NZ_VOOR01000013.1"/>
</dbReference>
<evidence type="ECO:0000313" key="2">
    <source>
        <dbReference type="EMBL" id="TXB63775.1"/>
    </source>
</evidence>